<dbReference type="EMBL" id="JAQOUE010000001">
    <property type="protein sequence ID" value="MDT7041936.1"/>
    <property type="molecule type" value="Genomic_DNA"/>
</dbReference>
<dbReference type="InterPro" id="IPR016195">
    <property type="entry name" value="Pol/histidinol_Pase-like"/>
</dbReference>
<name>A0ABU3K6E1_9BACT</name>
<evidence type="ECO:0000259" key="1">
    <source>
        <dbReference type="SMART" id="SM00481"/>
    </source>
</evidence>
<dbReference type="PANTHER" id="PTHR42924:SF3">
    <property type="entry name" value="POLYMERASE_HISTIDINOL PHOSPHATASE N-TERMINAL DOMAIN-CONTAINING PROTEIN"/>
    <property type="match status" value="1"/>
</dbReference>
<sequence length="281" mass="31179">MPRIDLHLHTTYSDGSHSPAEVIQFAHEAGVTALAITDHDTVDGLPEAITAALDKGIKVIPGIELSSRFEGQDTHILGYFFDWQDGTFQTRLTEQQENREQRNPRVVDKLNQLGLELTYEEVKAMAGTGSIGRPHIANVLVAKGYVSSTKEAFDRYLADGASAYVERESPDTREAIAWIREAGGVPVLAHPHWTKRKGPELIEMCRTLKEAGLMGIEVFYSTHSKRQTSEFLELARKLDLLMTGGSDFHGTAKPGIYVGRGKGDLKVTEKLLEPLRKKVRT</sequence>
<dbReference type="SMART" id="SM00481">
    <property type="entry name" value="POLIIIAc"/>
    <property type="match status" value="1"/>
</dbReference>
<dbReference type="InterPro" id="IPR004013">
    <property type="entry name" value="PHP_dom"/>
</dbReference>
<dbReference type="Pfam" id="PF02811">
    <property type="entry name" value="PHP"/>
    <property type="match status" value="1"/>
</dbReference>
<gene>
    <name evidence="2" type="ORF">PPG34_06195</name>
</gene>
<feature type="domain" description="Polymerase/histidinol phosphatase N-terminal" evidence="1">
    <location>
        <begin position="4"/>
        <end position="69"/>
    </location>
</feature>
<evidence type="ECO:0000313" key="3">
    <source>
        <dbReference type="Proteomes" id="UP001250932"/>
    </source>
</evidence>
<dbReference type="RefSeq" id="WP_313832281.1">
    <property type="nucleotide sequence ID" value="NZ_JAQOUE010000001.1"/>
</dbReference>
<dbReference type="PANTHER" id="PTHR42924">
    <property type="entry name" value="EXONUCLEASE"/>
    <property type="match status" value="1"/>
</dbReference>
<dbReference type="Gene3D" id="3.20.20.140">
    <property type="entry name" value="Metal-dependent hydrolases"/>
    <property type="match status" value="1"/>
</dbReference>
<keyword evidence="3" id="KW-1185">Reference proteome</keyword>
<dbReference type="Proteomes" id="UP001250932">
    <property type="component" value="Unassembled WGS sequence"/>
</dbReference>
<protein>
    <submittedName>
        <fullName evidence="2">PHP domain-containing protein</fullName>
    </submittedName>
</protein>
<dbReference type="Gene3D" id="1.10.150.650">
    <property type="match status" value="1"/>
</dbReference>
<comment type="caution">
    <text evidence="2">The sequence shown here is derived from an EMBL/GenBank/DDBJ whole genome shotgun (WGS) entry which is preliminary data.</text>
</comment>
<reference evidence="2 3" key="1">
    <citation type="journal article" date="2023" name="ISME J.">
        <title>Cultivation and genomic characterization of novel and ubiquitous marine nitrite-oxidizing bacteria from the Nitrospirales.</title>
        <authorList>
            <person name="Mueller A.J."/>
            <person name="Daebeler A."/>
            <person name="Herbold C.W."/>
            <person name="Kirkegaard R.H."/>
            <person name="Daims H."/>
        </authorList>
    </citation>
    <scope>NUCLEOTIDE SEQUENCE [LARGE SCALE GENOMIC DNA]</scope>
    <source>
        <strain evidence="2 3">EB</strain>
    </source>
</reference>
<dbReference type="CDD" id="cd07438">
    <property type="entry name" value="PHP_HisPPase_AMP"/>
    <property type="match status" value="1"/>
</dbReference>
<proteinExistence type="predicted"/>
<accession>A0ABU3K6E1</accession>
<dbReference type="InterPro" id="IPR052018">
    <property type="entry name" value="PHP_domain"/>
</dbReference>
<organism evidence="2 3">
    <name type="scientific">Candidatus Nitronereus thalassa</name>
    <dbReference type="NCBI Taxonomy" id="3020898"/>
    <lineage>
        <taxon>Bacteria</taxon>
        <taxon>Pseudomonadati</taxon>
        <taxon>Nitrospirota</taxon>
        <taxon>Nitrospiria</taxon>
        <taxon>Nitrospirales</taxon>
        <taxon>Nitrospiraceae</taxon>
        <taxon>Candidatus Nitronereus</taxon>
    </lineage>
</organism>
<dbReference type="InterPro" id="IPR003141">
    <property type="entry name" value="Pol/His_phosphatase_N"/>
</dbReference>
<dbReference type="SUPFAM" id="SSF89550">
    <property type="entry name" value="PHP domain-like"/>
    <property type="match status" value="1"/>
</dbReference>
<evidence type="ECO:0000313" key="2">
    <source>
        <dbReference type="EMBL" id="MDT7041936.1"/>
    </source>
</evidence>